<dbReference type="Pfam" id="PF18393">
    <property type="entry name" value="MotY_N"/>
    <property type="match status" value="1"/>
</dbReference>
<dbReference type="Gene3D" id="2.60.40.2540">
    <property type="match status" value="1"/>
</dbReference>
<dbReference type="PANTHER" id="PTHR30329:SF21">
    <property type="entry name" value="LIPOPROTEIN YIAD-RELATED"/>
    <property type="match status" value="1"/>
</dbReference>
<dbReference type="AlphaFoldDB" id="A0A1H6J8A6"/>
<dbReference type="RefSeq" id="WP_143039907.1">
    <property type="nucleotide sequence ID" value="NZ_FNXF01000001.1"/>
</dbReference>
<evidence type="ECO:0000313" key="8">
    <source>
        <dbReference type="Proteomes" id="UP000199371"/>
    </source>
</evidence>
<protein>
    <submittedName>
        <fullName evidence="7">OmpA family protein</fullName>
    </submittedName>
</protein>
<keyword evidence="8" id="KW-1185">Reference proteome</keyword>
<dbReference type="Pfam" id="PF00691">
    <property type="entry name" value="OmpA"/>
    <property type="match status" value="1"/>
</dbReference>
<dbReference type="PROSITE" id="PS51123">
    <property type="entry name" value="OMPA_2"/>
    <property type="match status" value="1"/>
</dbReference>
<accession>A0A1H6J8A6</accession>
<evidence type="ECO:0000256" key="5">
    <source>
        <dbReference type="SAM" id="SignalP"/>
    </source>
</evidence>
<sequence>MSLFSLSLWFSTSAIGTAIAGTVLIQPAEQAQWQLDSSAFHCRLQQRVSGLGQVSFALEPGQPLQLDLELAQPYPTLEQATVAARSADWQPDTIQPESLPYMAELYHDSQISFLQAALPLFQQVQAGAWLQFELDNGRQQQQLLLTSVRGHEAVEQFRGCVAKMSPLSWQQARDTDIVFASGQRLVDRTQLPVLQKLARYLQLDPSVKKILIDGHTDDVGTVLANRQLSKERADEVAARLIELGVKASMLEVRAHGNRYPLLHSQGKAEQSNRRVSIRLIRTTS</sequence>
<dbReference type="EMBL" id="FNXF01000001">
    <property type="protein sequence ID" value="SEH55171.1"/>
    <property type="molecule type" value="Genomic_DNA"/>
</dbReference>
<evidence type="ECO:0000259" key="6">
    <source>
        <dbReference type="PROSITE" id="PS51123"/>
    </source>
</evidence>
<dbReference type="PANTHER" id="PTHR30329">
    <property type="entry name" value="STATOR ELEMENT OF FLAGELLAR MOTOR COMPLEX"/>
    <property type="match status" value="1"/>
</dbReference>
<dbReference type="STRING" id="173990.SAMN05660691_00063"/>
<dbReference type="CDD" id="cd07185">
    <property type="entry name" value="OmpA_C-like"/>
    <property type="match status" value="1"/>
</dbReference>
<dbReference type="PRINTS" id="PR01021">
    <property type="entry name" value="OMPADOMAIN"/>
</dbReference>
<keyword evidence="5" id="KW-0732">Signal</keyword>
<keyword evidence="3" id="KW-0998">Cell outer membrane</keyword>
<evidence type="ECO:0000313" key="7">
    <source>
        <dbReference type="EMBL" id="SEH55171.1"/>
    </source>
</evidence>
<proteinExistence type="predicted"/>
<evidence type="ECO:0000256" key="2">
    <source>
        <dbReference type="ARBA" id="ARBA00023136"/>
    </source>
</evidence>
<evidence type="ECO:0000256" key="3">
    <source>
        <dbReference type="ARBA" id="ARBA00023237"/>
    </source>
</evidence>
<dbReference type="InterPro" id="IPR006664">
    <property type="entry name" value="OMP_bac"/>
</dbReference>
<dbReference type="Gene3D" id="3.30.1330.60">
    <property type="entry name" value="OmpA-like domain"/>
    <property type="match status" value="1"/>
</dbReference>
<feature type="chain" id="PRO_5011639539" evidence="5">
    <location>
        <begin position="21"/>
        <end position="284"/>
    </location>
</feature>
<keyword evidence="2 4" id="KW-0472">Membrane</keyword>
<dbReference type="InterPro" id="IPR041544">
    <property type="entry name" value="MotY_N"/>
</dbReference>
<feature type="signal peptide" evidence="5">
    <location>
        <begin position="1"/>
        <end position="20"/>
    </location>
</feature>
<dbReference type="InterPro" id="IPR036737">
    <property type="entry name" value="OmpA-like_sf"/>
</dbReference>
<dbReference type="OrthoDB" id="6905929at2"/>
<dbReference type="InterPro" id="IPR006665">
    <property type="entry name" value="OmpA-like"/>
</dbReference>
<evidence type="ECO:0000256" key="1">
    <source>
        <dbReference type="ARBA" id="ARBA00004442"/>
    </source>
</evidence>
<name>A0A1H6J8A6_9GAMM</name>
<dbReference type="Proteomes" id="UP000199371">
    <property type="component" value="Unassembled WGS sequence"/>
</dbReference>
<evidence type="ECO:0000256" key="4">
    <source>
        <dbReference type="PROSITE-ProRule" id="PRU00473"/>
    </source>
</evidence>
<dbReference type="SUPFAM" id="SSF103088">
    <property type="entry name" value="OmpA-like"/>
    <property type="match status" value="1"/>
</dbReference>
<reference evidence="8" key="1">
    <citation type="submission" date="2016-10" db="EMBL/GenBank/DDBJ databases">
        <authorList>
            <person name="Varghese N."/>
            <person name="Submissions S."/>
        </authorList>
    </citation>
    <scope>NUCLEOTIDE SEQUENCE [LARGE SCALE GENOMIC DNA]</scope>
    <source>
        <strain evidence="8">DSM 17616</strain>
    </source>
</reference>
<dbReference type="GO" id="GO:0009279">
    <property type="term" value="C:cell outer membrane"/>
    <property type="evidence" value="ECO:0007669"/>
    <property type="project" value="UniProtKB-SubCell"/>
</dbReference>
<organism evidence="7 8">
    <name type="scientific">Rheinheimera pacifica</name>
    <dbReference type="NCBI Taxonomy" id="173990"/>
    <lineage>
        <taxon>Bacteria</taxon>
        <taxon>Pseudomonadati</taxon>
        <taxon>Pseudomonadota</taxon>
        <taxon>Gammaproteobacteria</taxon>
        <taxon>Chromatiales</taxon>
        <taxon>Chromatiaceae</taxon>
        <taxon>Rheinheimera</taxon>
    </lineage>
</organism>
<dbReference type="InterPro" id="IPR050330">
    <property type="entry name" value="Bact_OuterMem_StrucFunc"/>
</dbReference>
<comment type="subcellular location">
    <subcellularLocation>
        <location evidence="1">Cell outer membrane</location>
    </subcellularLocation>
</comment>
<gene>
    <name evidence="7" type="ORF">SAMN05660691_00063</name>
</gene>
<feature type="domain" description="OmpA-like" evidence="6">
    <location>
        <begin position="167"/>
        <end position="283"/>
    </location>
</feature>